<protein>
    <submittedName>
        <fullName evidence="1">Uncharacterized protein</fullName>
    </submittedName>
</protein>
<dbReference type="OrthoDB" id="310895at2759"/>
<proteinExistence type="predicted"/>
<reference evidence="1" key="2">
    <citation type="submission" date="2022-10" db="EMBL/GenBank/DDBJ databases">
        <authorList>
            <consortium name="ENA_rothamsted_submissions"/>
            <consortium name="culmorum"/>
            <person name="King R."/>
        </authorList>
    </citation>
    <scope>NUCLEOTIDE SEQUENCE</scope>
</reference>
<dbReference type="PANTHER" id="PTHR21644:SF0">
    <property type="entry name" value="AT02555P-RELATED"/>
    <property type="match status" value="1"/>
</dbReference>
<keyword evidence="2" id="KW-1185">Reference proteome</keyword>
<dbReference type="EMBL" id="OU895878">
    <property type="protein sequence ID" value="CAG9804518.1"/>
    <property type="molecule type" value="Genomic_DNA"/>
</dbReference>
<dbReference type="SUPFAM" id="SSF53720">
    <property type="entry name" value="ALDH-like"/>
    <property type="match status" value="1"/>
</dbReference>
<evidence type="ECO:0000313" key="1">
    <source>
        <dbReference type="EMBL" id="CAG9804518.1"/>
    </source>
</evidence>
<dbReference type="GO" id="GO:0016491">
    <property type="term" value="F:oxidoreductase activity"/>
    <property type="evidence" value="ECO:0007669"/>
    <property type="project" value="InterPro"/>
</dbReference>
<dbReference type="InterPro" id="IPR016161">
    <property type="entry name" value="Ald_DH/histidinol_DH"/>
</dbReference>
<evidence type="ECO:0000313" key="2">
    <source>
        <dbReference type="Proteomes" id="UP001153620"/>
    </source>
</evidence>
<dbReference type="Proteomes" id="UP001153620">
    <property type="component" value="Chromosome 2"/>
</dbReference>
<dbReference type="InterPro" id="IPR009961">
    <property type="entry name" value="DUF1487"/>
</dbReference>
<accession>A0A9N9WTD9</accession>
<name>A0A9N9WTD9_9DIPT</name>
<gene>
    <name evidence="1" type="ORF">CHIRRI_LOCUS7401</name>
</gene>
<reference evidence="1" key="1">
    <citation type="submission" date="2022-01" db="EMBL/GenBank/DDBJ databases">
        <authorList>
            <person name="King R."/>
        </authorList>
    </citation>
    <scope>NUCLEOTIDE SEQUENCE</scope>
</reference>
<dbReference type="PANTHER" id="PTHR21644">
    <property type="entry name" value="AT02555P-RELATED"/>
    <property type="match status" value="1"/>
</dbReference>
<organism evidence="1 2">
    <name type="scientific">Chironomus riparius</name>
    <dbReference type="NCBI Taxonomy" id="315576"/>
    <lineage>
        <taxon>Eukaryota</taxon>
        <taxon>Metazoa</taxon>
        <taxon>Ecdysozoa</taxon>
        <taxon>Arthropoda</taxon>
        <taxon>Hexapoda</taxon>
        <taxon>Insecta</taxon>
        <taxon>Pterygota</taxon>
        <taxon>Neoptera</taxon>
        <taxon>Endopterygota</taxon>
        <taxon>Diptera</taxon>
        <taxon>Nematocera</taxon>
        <taxon>Chironomoidea</taxon>
        <taxon>Chironomidae</taxon>
        <taxon>Chironominae</taxon>
        <taxon>Chironomus</taxon>
    </lineage>
</organism>
<dbReference type="AlphaFoldDB" id="A0A9N9WTD9"/>
<sequence length="234" mass="25821">MDLKKFEDAFDSMNYDLKNKLKINLQGLCASVIVTESADLETASDFIAALLDSEDTKILNTVLIQESLSKNFTDLLVKKVKTYPANDEITKLSGNGFEVIGNRIVKCTRSMINDEKSSTISMEIFRTTKEAIGLSKSAVSVGLWCDKLSIVFEYVNALGAQQIWLNSSFGTVNSKIPFLSSNEVVCDDCLKKSIADGSQQNALFEVTGNVQFQTTFQNSKFKSVVIPFGETFAN</sequence>
<dbReference type="Pfam" id="PF07368">
    <property type="entry name" value="DUF1487"/>
    <property type="match status" value="1"/>
</dbReference>